<dbReference type="OrthoDB" id="5745at2759"/>
<evidence type="ECO:0000313" key="1">
    <source>
        <dbReference type="EMBL" id="GJQ14303.1"/>
    </source>
</evidence>
<comment type="caution">
    <text evidence="2">The sequence shown here is derived from an EMBL/GenBank/DDBJ whole genome shotgun (WGS) entry which is preliminary data.</text>
</comment>
<reference evidence="2" key="1">
    <citation type="journal article" date="2022" name="Proc. Natl. Acad. Sci. U.S.A.">
        <title>Life cycle and functional genomics of the unicellular red alga Galdieria for elucidating algal and plant evolution and industrial use.</title>
        <authorList>
            <person name="Hirooka S."/>
            <person name="Itabashi T."/>
            <person name="Ichinose T.M."/>
            <person name="Onuma R."/>
            <person name="Fujiwara T."/>
            <person name="Yamashita S."/>
            <person name="Jong L.W."/>
            <person name="Tomita R."/>
            <person name="Iwane A.H."/>
            <person name="Miyagishima S.Y."/>
        </authorList>
    </citation>
    <scope>NUCLEOTIDE SEQUENCE</scope>
    <source>
        <strain evidence="2">NBRC 102759</strain>
    </source>
</reference>
<dbReference type="EMBL" id="BQMJ01000065">
    <property type="protein sequence ID" value="GJQ15141.1"/>
    <property type="molecule type" value="Genomic_DNA"/>
</dbReference>
<accession>A0A9C7Q2R4</accession>
<name>A0A9C7Q2R4_9RHOD</name>
<dbReference type="InterPro" id="IPR009003">
    <property type="entry name" value="Peptidase_S1_PA"/>
</dbReference>
<organism evidence="2 3">
    <name type="scientific">Galdieria partita</name>
    <dbReference type="NCBI Taxonomy" id="83374"/>
    <lineage>
        <taxon>Eukaryota</taxon>
        <taxon>Rhodophyta</taxon>
        <taxon>Bangiophyceae</taxon>
        <taxon>Galdieriales</taxon>
        <taxon>Galdieriaceae</taxon>
        <taxon>Galdieria</taxon>
    </lineage>
</organism>
<dbReference type="Proteomes" id="UP001061958">
    <property type="component" value="Unassembled WGS sequence"/>
</dbReference>
<dbReference type="EMBL" id="BQMJ01000053">
    <property type="protein sequence ID" value="GJQ14303.1"/>
    <property type="molecule type" value="Genomic_DNA"/>
</dbReference>
<reference evidence="2" key="2">
    <citation type="submission" date="2022-01" db="EMBL/GenBank/DDBJ databases">
        <authorList>
            <person name="Hirooka S."/>
            <person name="Miyagishima S.Y."/>
        </authorList>
    </citation>
    <scope>NUCLEOTIDE SEQUENCE</scope>
    <source>
        <strain evidence="2">NBRC 102759</strain>
    </source>
</reference>
<evidence type="ECO:0000313" key="2">
    <source>
        <dbReference type="EMBL" id="GJQ15141.1"/>
    </source>
</evidence>
<proteinExistence type="predicted"/>
<keyword evidence="3" id="KW-1185">Reference proteome</keyword>
<dbReference type="SUPFAM" id="SSF50494">
    <property type="entry name" value="Trypsin-like serine proteases"/>
    <property type="match status" value="1"/>
</dbReference>
<gene>
    <name evidence="1" type="ORF">GpartN1_g6094.t1</name>
    <name evidence="2" type="ORF">GpartN1_g6932.t1</name>
</gene>
<dbReference type="AlphaFoldDB" id="A0A9C7Q2R4"/>
<evidence type="ECO:0000313" key="3">
    <source>
        <dbReference type="Proteomes" id="UP001061958"/>
    </source>
</evidence>
<protein>
    <submittedName>
        <fullName evidence="2">Uncharacterized protein</fullName>
    </submittedName>
</protein>
<sequence length="288" mass="33053">MLRKTRYWIGWCRRYASSSLTPSSGDIESGSFKSVAHSCWFRIPEQPQMKEYEILARGSGCIVRGKDDNLLWALVSAHVAVPFLFRNYFPQDWLSYVNEQHCKHTLYWETDDHHPQQVETGNIIWKHDMLDVAAFGLQRHELVDEKEWERLTRQAVELKPLSDWFGNSVIVQGWQVKGSVGSGQEEIVARSLNGTIRVQQQGIRYFVDTQPHQTHFGMCGGPILLPQSNHPHHTCVGIVEGLVPDANSLEHSSTQKEWKEFFQSIAGYTAFIEASVLIDFIDQIEKQL</sequence>